<protein>
    <submittedName>
        <fullName evidence="1">Uncharacterized protein</fullName>
    </submittedName>
</protein>
<dbReference type="RefSeq" id="WP_231042645.1">
    <property type="nucleotide sequence ID" value="NZ_CP106881.1"/>
</dbReference>
<name>A0ABY6GAJ6_9BURK</name>
<evidence type="ECO:0000313" key="2">
    <source>
        <dbReference type="Proteomes" id="UP001162800"/>
    </source>
</evidence>
<dbReference type="Proteomes" id="UP001162800">
    <property type="component" value="Chromosome"/>
</dbReference>
<keyword evidence="2" id="KW-1185">Reference proteome</keyword>
<evidence type="ECO:0000313" key="1">
    <source>
        <dbReference type="EMBL" id="UYG51948.1"/>
    </source>
</evidence>
<proteinExistence type="predicted"/>
<accession>A0ABY6GAJ6</accession>
<organism evidence="1 2">
    <name type="scientific">Comamonas endophytica</name>
    <dbReference type="NCBI Taxonomy" id="2949090"/>
    <lineage>
        <taxon>Bacteria</taxon>
        <taxon>Pseudomonadati</taxon>
        <taxon>Pseudomonadota</taxon>
        <taxon>Betaproteobacteria</taxon>
        <taxon>Burkholderiales</taxon>
        <taxon>Comamonadaceae</taxon>
        <taxon>Comamonas</taxon>
    </lineage>
</organism>
<reference evidence="1" key="1">
    <citation type="submission" date="2022-09" db="EMBL/GenBank/DDBJ databases">
        <title>The complete genome of Acidovorax sp. 5MLIR.</title>
        <authorList>
            <person name="Liu L."/>
            <person name="Yue J."/>
            <person name="Yang F."/>
            <person name="Yuan J."/>
            <person name="Li L."/>
        </authorList>
    </citation>
    <scope>NUCLEOTIDE SEQUENCE</scope>
    <source>
        <strain evidence="1">5MLIR</strain>
    </source>
</reference>
<sequence>MTEPVERKLHGVTLRPLEHFPPKVPVGEKTAAQKEEMLRAVRLVIARHWQVLEALKSR</sequence>
<gene>
    <name evidence="1" type="ORF">M9799_01470</name>
</gene>
<dbReference type="EMBL" id="CP106881">
    <property type="protein sequence ID" value="UYG51948.1"/>
    <property type="molecule type" value="Genomic_DNA"/>
</dbReference>